<evidence type="ECO:0000313" key="2">
    <source>
        <dbReference type="Proteomes" id="UP001225072"/>
    </source>
</evidence>
<dbReference type="RefSeq" id="WP_307451414.1">
    <property type="nucleotide sequence ID" value="NZ_JAUTAL010000001.1"/>
</dbReference>
<proteinExistence type="predicted"/>
<protein>
    <submittedName>
        <fullName evidence="1">GLPGLI family protein</fullName>
    </submittedName>
</protein>
<comment type="caution">
    <text evidence="1">The sequence shown here is derived from an EMBL/GenBank/DDBJ whole genome shotgun (WGS) entry which is preliminary data.</text>
</comment>
<dbReference type="EMBL" id="JAUTAL010000001">
    <property type="protein sequence ID" value="MDQ1097702.1"/>
    <property type="molecule type" value="Genomic_DNA"/>
</dbReference>
<accession>A0ABU0TKY7</accession>
<keyword evidence="2" id="KW-1185">Reference proteome</keyword>
<dbReference type="InterPro" id="IPR005901">
    <property type="entry name" value="GLPGLI"/>
</dbReference>
<organism evidence="1 2">
    <name type="scientific">Chryseobacterium camelliae</name>
    <dbReference type="NCBI Taxonomy" id="1265445"/>
    <lineage>
        <taxon>Bacteria</taxon>
        <taxon>Pseudomonadati</taxon>
        <taxon>Bacteroidota</taxon>
        <taxon>Flavobacteriia</taxon>
        <taxon>Flavobacteriales</taxon>
        <taxon>Weeksellaceae</taxon>
        <taxon>Chryseobacterium group</taxon>
        <taxon>Chryseobacterium</taxon>
    </lineage>
</organism>
<gene>
    <name evidence="1" type="ORF">QE404_002849</name>
</gene>
<reference evidence="1 2" key="1">
    <citation type="submission" date="2023-07" db="EMBL/GenBank/DDBJ databases">
        <title>Functional and genomic diversity of the sorghum phyllosphere microbiome.</title>
        <authorList>
            <person name="Shade A."/>
        </authorList>
    </citation>
    <scope>NUCLEOTIDE SEQUENCE [LARGE SCALE GENOMIC DNA]</scope>
    <source>
        <strain evidence="1 2">SORGH_AS_1064</strain>
    </source>
</reference>
<dbReference type="Proteomes" id="UP001225072">
    <property type="component" value="Unassembled WGS sequence"/>
</dbReference>
<evidence type="ECO:0000313" key="1">
    <source>
        <dbReference type="EMBL" id="MDQ1097702.1"/>
    </source>
</evidence>
<name>A0ABU0TKY7_9FLAO</name>
<dbReference type="NCBIfam" id="TIGR01200">
    <property type="entry name" value="GLPGLI"/>
    <property type="match status" value="1"/>
</dbReference>
<dbReference type="Pfam" id="PF09697">
    <property type="entry name" value="Porph_ging"/>
    <property type="match status" value="1"/>
</dbReference>
<sequence>MKSILFFLSAVFINTFLFGQNGGSKNLSEMEVKYTYTFVRDTIDSDQSHRAIETMILDLNTNSSIYYSEGFMKRRRALENIVNTARSSKVSAEIKIENLPKYTIGYSVYRNGTQIYVTNNLYRDFYTFESAFLKWNVDFNEVKNILGYKCYKATTIFNKRLYTAWYTKDIPISEGPYRFKGLPGLILELRDKKGLDTFQAVEIEKKQVEIIPLQKGIPVTREQYIQKREEFRNNPYPGRIMDKVKKEQLMEMNKKNNNLIER</sequence>